<evidence type="ECO:0000256" key="1">
    <source>
        <dbReference type="SAM" id="MobiDB-lite"/>
    </source>
</evidence>
<feature type="compositionally biased region" description="Polar residues" evidence="1">
    <location>
        <begin position="15"/>
        <end position="30"/>
    </location>
</feature>
<reference evidence="2 3" key="1">
    <citation type="submission" date="2018-11" db="EMBL/GenBank/DDBJ databases">
        <authorList>
            <consortium name="Pathogen Informatics"/>
        </authorList>
    </citation>
    <scope>NUCLEOTIDE SEQUENCE [LARGE SCALE GENOMIC DNA]</scope>
</reference>
<evidence type="ECO:0000313" key="2">
    <source>
        <dbReference type="EMBL" id="VDK39233.1"/>
    </source>
</evidence>
<accession>A0A3P6QA60</accession>
<organism evidence="2 3">
    <name type="scientific">Anisakis simplex</name>
    <name type="common">Herring worm</name>
    <dbReference type="NCBI Taxonomy" id="6269"/>
    <lineage>
        <taxon>Eukaryota</taxon>
        <taxon>Metazoa</taxon>
        <taxon>Ecdysozoa</taxon>
        <taxon>Nematoda</taxon>
        <taxon>Chromadorea</taxon>
        <taxon>Rhabditida</taxon>
        <taxon>Spirurina</taxon>
        <taxon>Ascaridomorpha</taxon>
        <taxon>Ascaridoidea</taxon>
        <taxon>Anisakidae</taxon>
        <taxon>Anisakis</taxon>
        <taxon>Anisakis simplex complex</taxon>
    </lineage>
</organism>
<dbReference type="Proteomes" id="UP000267096">
    <property type="component" value="Unassembled WGS sequence"/>
</dbReference>
<dbReference type="AlphaFoldDB" id="A0A3P6QA60"/>
<feature type="region of interest" description="Disordered" evidence="1">
    <location>
        <begin position="1"/>
        <end position="30"/>
    </location>
</feature>
<keyword evidence="3" id="KW-1185">Reference proteome</keyword>
<dbReference type="EMBL" id="UYRR01028686">
    <property type="protein sequence ID" value="VDK39233.1"/>
    <property type="molecule type" value="Genomic_DNA"/>
</dbReference>
<evidence type="ECO:0000313" key="3">
    <source>
        <dbReference type="Proteomes" id="UP000267096"/>
    </source>
</evidence>
<name>A0A3P6QA60_ANISI</name>
<feature type="compositionally biased region" description="Low complexity" evidence="1">
    <location>
        <begin position="1"/>
        <end position="14"/>
    </location>
</feature>
<gene>
    <name evidence="2" type="ORF">ASIM_LOCUS9419</name>
</gene>
<proteinExistence type="predicted"/>
<feature type="compositionally biased region" description="Polar residues" evidence="1">
    <location>
        <begin position="79"/>
        <end position="94"/>
    </location>
</feature>
<sequence>MNLHSSGSKPSNSSTTGLLPASTTVNVDSTPNSGHHVLLLSHQLEENYGSGGSGASAIASSPVQPITKKKPTLRPPIPSNTVMTLQTRPQSSVANGDRQDTVSAHFCGAVSGESQ</sequence>
<protein>
    <submittedName>
        <fullName evidence="2">Uncharacterized protein</fullName>
    </submittedName>
</protein>
<feature type="region of interest" description="Disordered" evidence="1">
    <location>
        <begin position="48"/>
        <end position="101"/>
    </location>
</feature>